<protein>
    <submittedName>
        <fullName evidence="9">Deoxyribodipyrimidine photolyase</fullName>
    </submittedName>
</protein>
<keyword evidence="4 6" id="KW-0274">FAD</keyword>
<dbReference type="eggNOG" id="COG0415">
    <property type="taxonomic scope" value="Bacteria"/>
</dbReference>
<dbReference type="PANTHER" id="PTHR11455:SF9">
    <property type="entry name" value="CRYPTOCHROME CIRCADIAN CLOCK 5 ISOFORM X1"/>
    <property type="match status" value="1"/>
</dbReference>
<dbReference type="GO" id="GO:0006139">
    <property type="term" value="P:nucleobase-containing compound metabolic process"/>
    <property type="evidence" value="ECO:0007669"/>
    <property type="project" value="UniProtKB-ARBA"/>
</dbReference>
<dbReference type="Pfam" id="PF00875">
    <property type="entry name" value="DNA_photolyase"/>
    <property type="match status" value="1"/>
</dbReference>
<dbReference type="Gene3D" id="1.25.40.80">
    <property type="match status" value="1"/>
</dbReference>
<evidence type="ECO:0000256" key="1">
    <source>
        <dbReference type="ARBA" id="ARBA00001932"/>
    </source>
</evidence>
<evidence type="ECO:0000313" key="10">
    <source>
        <dbReference type="Proteomes" id="UP000006228"/>
    </source>
</evidence>
<organism evidence="9 10">
    <name type="scientific">Vibrio sinaloensis DSM 21326</name>
    <dbReference type="NCBI Taxonomy" id="945550"/>
    <lineage>
        <taxon>Bacteria</taxon>
        <taxon>Pseudomonadati</taxon>
        <taxon>Pseudomonadota</taxon>
        <taxon>Gammaproteobacteria</taxon>
        <taxon>Vibrionales</taxon>
        <taxon>Vibrionaceae</taxon>
        <taxon>Vibrio</taxon>
        <taxon>Vibrio oreintalis group</taxon>
    </lineage>
</organism>
<dbReference type="AlphaFoldDB" id="E8MB34"/>
<accession>E8MB34</accession>
<dbReference type="PANTHER" id="PTHR11455">
    <property type="entry name" value="CRYPTOCHROME"/>
    <property type="match status" value="1"/>
</dbReference>
<dbReference type="InterPro" id="IPR018394">
    <property type="entry name" value="DNA_photolyase_1_CS_C"/>
</dbReference>
<dbReference type="InterPro" id="IPR036155">
    <property type="entry name" value="Crypto/Photolyase_N_sf"/>
</dbReference>
<evidence type="ECO:0000256" key="6">
    <source>
        <dbReference type="PIRSR" id="PIRSR602081-1"/>
    </source>
</evidence>
<dbReference type="InterPro" id="IPR006050">
    <property type="entry name" value="DNA_photolyase_N"/>
</dbReference>
<sequence>MQSINIVWLKRDLRLTDHQPLQHALEQDLPVILLYVFEPLLLNDPHYSERHWRFVSHSLVDMNQQLAPYGGKVSILRGEILSCFKAIQSLYSIANIYSHQEIGLSCTYQRDKQVAHWTQAHNIPWIESPQGAVIRGAKNRKEWDKHWDRIMRAPIAHLDLNANWLTLEHLKDYTLTLPKHWLKKAKGQQTGGTTLAWKTLDDFFQRRGKEYYRSISSPSASRYACTRLSPYLAWGNISLRELYQQLLGHWQVKGFRRSLVALSSRLHWHCHFIQKFESESAMEYRCVNQAYDALLSQSCLSDRDKLNAWKQGQTGIPLIDACMRCLHHTGYINFRMRAMLVSFLTHHMNMDWREGVTHLAQLFLDFEPGIHYPQFQMQAGVTGTNTIRIYNPTKQAQEHDSEGVFIKQWLPELKHVPTPLLFEPWKMTQMEAVMYQIELDSCYLSPIIDLATRAKEARDRLWSWRKLDQVKQESQRILQRHVRLDDHN</sequence>
<keyword evidence="5 7" id="KW-0157">Chromophore</keyword>
<dbReference type="PROSITE" id="PS51645">
    <property type="entry name" value="PHR_CRY_ALPHA_BETA"/>
    <property type="match status" value="1"/>
</dbReference>
<dbReference type="RefSeq" id="WP_008079869.1">
    <property type="nucleotide sequence ID" value="NZ_AEVT01000098.1"/>
</dbReference>
<dbReference type="GO" id="GO:0003677">
    <property type="term" value="F:DNA binding"/>
    <property type="evidence" value="ECO:0007669"/>
    <property type="project" value="TreeGrafter"/>
</dbReference>
<evidence type="ECO:0000259" key="8">
    <source>
        <dbReference type="PROSITE" id="PS51645"/>
    </source>
</evidence>
<gene>
    <name evidence="9" type="ORF">VISI1226_11062</name>
</gene>
<keyword evidence="9" id="KW-0456">Lyase</keyword>
<dbReference type="GO" id="GO:0071949">
    <property type="term" value="F:FAD binding"/>
    <property type="evidence" value="ECO:0007669"/>
    <property type="project" value="TreeGrafter"/>
</dbReference>
<feature type="binding site" evidence="6">
    <location>
        <position position="211"/>
    </location>
    <ligand>
        <name>FAD</name>
        <dbReference type="ChEBI" id="CHEBI:57692"/>
    </ligand>
</feature>
<keyword evidence="3 6" id="KW-0285">Flavoprotein</keyword>
<dbReference type="PRINTS" id="PR00147">
    <property type="entry name" value="DNAPHOTLYASE"/>
</dbReference>
<dbReference type="GeneID" id="95570770"/>
<comment type="similarity">
    <text evidence="2">Belongs to the DNA photolyase class-1 family.</text>
</comment>
<dbReference type="InterPro" id="IPR005101">
    <property type="entry name" value="Cryptochr/Photolyase_FAD-bd"/>
</dbReference>
<dbReference type="EMBL" id="AEVT01000098">
    <property type="protein sequence ID" value="EGA68864.1"/>
    <property type="molecule type" value="Genomic_DNA"/>
</dbReference>
<comment type="cofactor">
    <cofactor evidence="6">
        <name>FAD</name>
        <dbReference type="ChEBI" id="CHEBI:57692"/>
    </cofactor>
    <text evidence="6">Binds 1 FAD per subunit.</text>
</comment>
<dbReference type="GO" id="GO:0006950">
    <property type="term" value="P:response to stress"/>
    <property type="evidence" value="ECO:0007669"/>
    <property type="project" value="UniProtKB-ARBA"/>
</dbReference>
<comment type="caution">
    <text evidence="9">The sequence shown here is derived from an EMBL/GenBank/DDBJ whole genome shotgun (WGS) entry which is preliminary data.</text>
</comment>
<feature type="domain" description="Photolyase/cryptochrome alpha/beta" evidence="8">
    <location>
        <begin position="3"/>
        <end position="133"/>
    </location>
</feature>
<dbReference type="InterPro" id="IPR036134">
    <property type="entry name" value="Crypto/Photolyase_FAD-like_sf"/>
</dbReference>
<dbReference type="OrthoDB" id="9772484at2"/>
<dbReference type="Proteomes" id="UP000006228">
    <property type="component" value="Unassembled WGS sequence"/>
</dbReference>
<evidence type="ECO:0000256" key="5">
    <source>
        <dbReference type="ARBA" id="ARBA00022991"/>
    </source>
</evidence>
<dbReference type="Gene3D" id="1.10.579.10">
    <property type="entry name" value="DNA Cyclobutane Dipyrimidine Photolyase, subunit A, domain 3"/>
    <property type="match status" value="1"/>
</dbReference>
<name>E8MB34_PHOS4</name>
<dbReference type="PROSITE" id="PS00394">
    <property type="entry name" value="DNA_PHOTOLYASES_1_1"/>
    <property type="match status" value="1"/>
</dbReference>
<comment type="cofactor">
    <cofactor evidence="1">
        <name>(6R)-5,10-methylene-5,6,7,8-tetrahydrofolate</name>
        <dbReference type="ChEBI" id="CHEBI:15636"/>
    </cofactor>
</comment>
<dbReference type="Pfam" id="PF03441">
    <property type="entry name" value="FAD_binding_7"/>
    <property type="match status" value="1"/>
</dbReference>
<evidence type="ECO:0000256" key="3">
    <source>
        <dbReference type="ARBA" id="ARBA00022630"/>
    </source>
</evidence>
<proteinExistence type="inferred from homology"/>
<dbReference type="InterPro" id="IPR002081">
    <property type="entry name" value="Cryptochrome/DNA_photolyase_1"/>
</dbReference>
<evidence type="ECO:0000313" key="9">
    <source>
        <dbReference type="EMBL" id="EGA68864.1"/>
    </source>
</evidence>
<evidence type="ECO:0000256" key="7">
    <source>
        <dbReference type="RuleBase" id="RU004182"/>
    </source>
</evidence>
<dbReference type="SUPFAM" id="SSF48173">
    <property type="entry name" value="Cryptochrome/photolyase FAD-binding domain"/>
    <property type="match status" value="1"/>
</dbReference>
<comment type="similarity">
    <text evidence="7">Belongs to the DNA photolyase family.</text>
</comment>
<dbReference type="GO" id="GO:0003904">
    <property type="term" value="F:deoxyribodipyrimidine photo-lyase activity"/>
    <property type="evidence" value="ECO:0007669"/>
    <property type="project" value="TreeGrafter"/>
</dbReference>
<dbReference type="GO" id="GO:0009416">
    <property type="term" value="P:response to light stimulus"/>
    <property type="evidence" value="ECO:0007669"/>
    <property type="project" value="TreeGrafter"/>
</dbReference>
<reference evidence="9 10" key="1">
    <citation type="journal article" date="2012" name="Int. J. Syst. Evol. Microbiol.">
        <title>Vibrio caribbeanicus sp. nov., isolated from the marine sponge Scleritoderma cyanea.</title>
        <authorList>
            <person name="Hoffmann M."/>
            <person name="Monday S.R."/>
            <person name="Allard M.W."/>
            <person name="Strain E.A."/>
            <person name="Whittaker P."/>
            <person name="Naum M."/>
            <person name="McCarthy P.J."/>
            <person name="Lopez J.V."/>
            <person name="Fischer M."/>
            <person name="Brown E.W."/>
        </authorList>
    </citation>
    <scope>NUCLEOTIDE SEQUENCE [LARGE SCALE GENOMIC DNA]</scope>
    <source>
        <strain evidence="10">DSMZ 21326</strain>
    </source>
</reference>
<dbReference type="SUPFAM" id="SSF52425">
    <property type="entry name" value="Cryptochrome/photolyase, N-terminal domain"/>
    <property type="match status" value="1"/>
</dbReference>
<dbReference type="Gene3D" id="3.40.50.620">
    <property type="entry name" value="HUPs"/>
    <property type="match status" value="1"/>
</dbReference>
<evidence type="ECO:0000256" key="2">
    <source>
        <dbReference type="ARBA" id="ARBA00005862"/>
    </source>
</evidence>
<evidence type="ECO:0000256" key="4">
    <source>
        <dbReference type="ARBA" id="ARBA00022827"/>
    </source>
</evidence>
<dbReference type="InterPro" id="IPR014729">
    <property type="entry name" value="Rossmann-like_a/b/a_fold"/>
</dbReference>